<organism evidence="2 3">
    <name type="scientific">Romboutsia faecis</name>
    <dbReference type="NCBI Taxonomy" id="2764597"/>
    <lineage>
        <taxon>Bacteria</taxon>
        <taxon>Bacillati</taxon>
        <taxon>Bacillota</taxon>
        <taxon>Clostridia</taxon>
        <taxon>Peptostreptococcales</taxon>
        <taxon>Peptostreptococcaceae</taxon>
        <taxon>Romboutsia</taxon>
    </lineage>
</organism>
<protein>
    <submittedName>
        <fullName evidence="2">Phosphatase</fullName>
    </submittedName>
</protein>
<evidence type="ECO:0000313" key="2">
    <source>
        <dbReference type="EMBL" id="MBC5997355.1"/>
    </source>
</evidence>
<dbReference type="InterPro" id="IPR050243">
    <property type="entry name" value="PHP_phosphatase"/>
</dbReference>
<accession>A0ABR7JR54</accession>
<evidence type="ECO:0000313" key="3">
    <source>
        <dbReference type="Proteomes" id="UP000609849"/>
    </source>
</evidence>
<name>A0ABR7JR54_9FIRM</name>
<dbReference type="EMBL" id="JACRWE010000004">
    <property type="protein sequence ID" value="MBC5997355.1"/>
    <property type="molecule type" value="Genomic_DNA"/>
</dbReference>
<dbReference type="Proteomes" id="UP000609849">
    <property type="component" value="Unassembled WGS sequence"/>
</dbReference>
<dbReference type="NCBIfam" id="NF006702">
    <property type="entry name" value="PRK09248.1"/>
    <property type="match status" value="1"/>
</dbReference>
<evidence type="ECO:0000259" key="1">
    <source>
        <dbReference type="SMART" id="SM00481"/>
    </source>
</evidence>
<dbReference type="InterPro" id="IPR016195">
    <property type="entry name" value="Pol/histidinol_Pase-like"/>
</dbReference>
<dbReference type="Gene3D" id="3.20.20.140">
    <property type="entry name" value="Metal-dependent hydrolases"/>
    <property type="match status" value="1"/>
</dbReference>
<dbReference type="InterPro" id="IPR004013">
    <property type="entry name" value="PHP_dom"/>
</dbReference>
<dbReference type="SUPFAM" id="SSF89550">
    <property type="entry name" value="PHP domain-like"/>
    <property type="match status" value="1"/>
</dbReference>
<dbReference type="SMART" id="SM00481">
    <property type="entry name" value="POLIIIAc"/>
    <property type="match status" value="1"/>
</dbReference>
<dbReference type="InterPro" id="IPR003141">
    <property type="entry name" value="Pol/His_phosphatase_N"/>
</dbReference>
<feature type="domain" description="Polymerase/histidinol phosphatase N-terminal" evidence="1">
    <location>
        <begin position="5"/>
        <end position="79"/>
    </location>
</feature>
<dbReference type="PANTHER" id="PTHR36928">
    <property type="entry name" value="PHOSPHATASE YCDX-RELATED"/>
    <property type="match status" value="1"/>
</dbReference>
<reference evidence="2 3" key="1">
    <citation type="submission" date="2020-08" db="EMBL/GenBank/DDBJ databases">
        <authorList>
            <person name="Liu C."/>
            <person name="Sun Q."/>
        </authorList>
    </citation>
    <scope>NUCLEOTIDE SEQUENCE [LARGE SCALE GENOMIC DNA]</scope>
    <source>
        <strain evidence="2 3">NSJ-18</strain>
    </source>
</reference>
<proteinExistence type="predicted"/>
<sequence length="244" mass="27505">MKAILDLHTHTLASGHAYSTIKENIEFAKKHGIKYLGVSDHACTMPGGPHPFYFQNLKVIPKEVDGIRVLKGIEGNIIDFDGNLDISEDISKGIDYIIASLHNPCIDPGSEEENTNAILNAMNIDKVKIIGHPDDNRYTLDYEKIVLKAKEKNILLEINNSSLNPNSFREGAAENLTRMLKLCKENRVRVVMGTDSHICYDIGKFENCEKLLEEVDFPIELVINYHENEIVDFFNMDFAAVISK</sequence>
<dbReference type="CDD" id="cd07437">
    <property type="entry name" value="PHP_HisPPase_Ycdx_like"/>
    <property type="match status" value="1"/>
</dbReference>
<keyword evidence="3" id="KW-1185">Reference proteome</keyword>
<comment type="caution">
    <text evidence="2">The sequence shown here is derived from an EMBL/GenBank/DDBJ whole genome shotgun (WGS) entry which is preliminary data.</text>
</comment>
<gene>
    <name evidence="2" type="ORF">H8923_11315</name>
</gene>
<dbReference type="Pfam" id="PF02811">
    <property type="entry name" value="PHP"/>
    <property type="match status" value="1"/>
</dbReference>
<dbReference type="PANTHER" id="PTHR36928:SF1">
    <property type="entry name" value="PHOSPHATASE YCDX-RELATED"/>
    <property type="match status" value="1"/>
</dbReference>